<feature type="compositionally biased region" description="Low complexity" evidence="11">
    <location>
        <begin position="476"/>
        <end position="491"/>
    </location>
</feature>
<feature type="compositionally biased region" description="Gly residues" evidence="11">
    <location>
        <begin position="492"/>
        <end position="501"/>
    </location>
</feature>
<evidence type="ECO:0000256" key="2">
    <source>
        <dbReference type="ARBA" id="ARBA00004589"/>
    </source>
</evidence>
<evidence type="ECO:0000256" key="3">
    <source>
        <dbReference type="ARBA" id="ARBA00007528"/>
    </source>
</evidence>
<keyword evidence="7" id="KW-1015">Disulfide bond</keyword>
<evidence type="ECO:0000256" key="9">
    <source>
        <dbReference type="ARBA" id="ARBA00023288"/>
    </source>
</evidence>
<keyword evidence="6 10" id="KW-0472">Membrane</keyword>
<protein>
    <recommendedName>
        <fullName evidence="10">1,3-beta-glucanosyltransferase</fullName>
        <ecNumber evidence="10">2.4.1.-</ecNumber>
    </recommendedName>
</protein>
<evidence type="ECO:0000256" key="7">
    <source>
        <dbReference type="ARBA" id="ARBA00023157"/>
    </source>
</evidence>
<evidence type="ECO:0000256" key="8">
    <source>
        <dbReference type="ARBA" id="ARBA00023180"/>
    </source>
</evidence>
<accession>A0A9W8BGG2</accession>
<evidence type="ECO:0000259" key="12">
    <source>
        <dbReference type="SMART" id="SM00768"/>
    </source>
</evidence>
<dbReference type="PANTHER" id="PTHR31468:SF2">
    <property type="entry name" value="1,3-BETA-GLUCANOSYLTRANSFERASE GAS1"/>
    <property type="match status" value="1"/>
</dbReference>
<keyword evidence="5 10" id="KW-0732">Signal</keyword>
<keyword evidence="14" id="KW-1185">Reference proteome</keyword>
<feature type="compositionally biased region" description="Polar residues" evidence="11">
    <location>
        <begin position="512"/>
        <end position="522"/>
    </location>
</feature>
<dbReference type="InterPro" id="IPR017853">
    <property type="entry name" value="GH"/>
</dbReference>
<dbReference type="Pfam" id="PF03198">
    <property type="entry name" value="Glyco_hydro_72"/>
    <property type="match status" value="1"/>
</dbReference>
<dbReference type="SUPFAM" id="SSF51445">
    <property type="entry name" value="(Trans)glycosidases"/>
    <property type="match status" value="1"/>
</dbReference>
<dbReference type="Gene3D" id="1.20.58.1040">
    <property type="match status" value="1"/>
</dbReference>
<dbReference type="EMBL" id="JANBQF010000067">
    <property type="protein sequence ID" value="KAJ2006261.1"/>
    <property type="molecule type" value="Genomic_DNA"/>
</dbReference>
<sequence>MRLSLQSAAGVAVLCAAVSAAALDAITIKGSKFFNQKTGEQFFFKGIAYQPRTGVNGDLDPLADTVGCKRDIEVFKDLGINSIRVYEVDYTKNHDTCMKLLEDAGIYLVLDMPSPKYSINRAQPYWDHDMMSHWTAKVDAFAKYPNMLAWIAGNEVANDKKTTPSAAFVKAAIRDMKAYLKKKGLSTPVGYADNDDMAIRMNLINYFNCGDKETRADFYGVNIYRWCGDTLDFKTSGYEDVTKNMTDYTIPSVLTEYGCNEVRPRTFPELKSLYGSDMSGVFSGGIMYEYSNEVNKYGIVKVSYGSTNVEKTEDYANLKKALSAANPKTVKSADYKPAGKDSVCPQPSDVWQVKSGALPLTPSAARCQCMMDSLSCTFKNTNLSAAEGKSVGEAVGHICGQTSCAAISYDTTKGNYGDFSACDSNQRAAWALNKNYLNQNKAKCEIDGADTKVVSAPKQKDQSACLTEKDDNGNAGSPSSSTGDSDGSSSSSGGGGGGGSSSSGSGKDDSGPVSTSNTKTSSAILSAQPLAKLSVAALVALFFF</sequence>
<dbReference type="EC" id="2.4.1.-" evidence="10"/>
<feature type="domain" description="X8" evidence="12">
    <location>
        <begin position="374"/>
        <end position="467"/>
    </location>
</feature>
<keyword evidence="10" id="KW-0808">Transferase</keyword>
<evidence type="ECO:0000313" key="13">
    <source>
        <dbReference type="EMBL" id="KAJ2006261.1"/>
    </source>
</evidence>
<keyword evidence="8" id="KW-0325">Glycoprotein</keyword>
<organism evidence="13 14">
    <name type="scientific">Coemansia thaxteri</name>
    <dbReference type="NCBI Taxonomy" id="2663907"/>
    <lineage>
        <taxon>Eukaryota</taxon>
        <taxon>Fungi</taxon>
        <taxon>Fungi incertae sedis</taxon>
        <taxon>Zoopagomycota</taxon>
        <taxon>Kickxellomycotina</taxon>
        <taxon>Kickxellomycetes</taxon>
        <taxon>Kickxellales</taxon>
        <taxon>Kickxellaceae</taxon>
        <taxon>Coemansia</taxon>
    </lineage>
</organism>
<dbReference type="PANTHER" id="PTHR31468">
    <property type="entry name" value="1,3-BETA-GLUCANOSYLTRANSFERASE GAS1"/>
    <property type="match status" value="1"/>
</dbReference>
<dbReference type="GO" id="GO:0042124">
    <property type="term" value="F:1,3-beta-glucanosyltransferase activity"/>
    <property type="evidence" value="ECO:0007669"/>
    <property type="project" value="TreeGrafter"/>
</dbReference>
<comment type="similarity">
    <text evidence="3 10">Belongs to the glycosyl hydrolase 72 family.</text>
</comment>
<comment type="subcellular location">
    <subcellularLocation>
        <location evidence="1">Cell envelope</location>
    </subcellularLocation>
    <subcellularLocation>
        <location evidence="10">Cell membrane</location>
        <topology evidence="10">Lipid-anchor</topology>
        <topology evidence="10">GPI-anchor</topology>
    </subcellularLocation>
    <subcellularLocation>
        <location evidence="2">Membrane</location>
        <topology evidence="2">Lipid-anchor</topology>
        <topology evidence="2">GPI-anchor</topology>
    </subcellularLocation>
</comment>
<evidence type="ECO:0000256" key="10">
    <source>
        <dbReference type="RuleBase" id="RU361209"/>
    </source>
</evidence>
<dbReference type="InterPro" id="IPR004886">
    <property type="entry name" value="Glucanosyltransferase"/>
</dbReference>
<keyword evidence="9 10" id="KW-0449">Lipoprotein</keyword>
<evidence type="ECO:0000256" key="5">
    <source>
        <dbReference type="ARBA" id="ARBA00022729"/>
    </source>
</evidence>
<dbReference type="SMART" id="SM00768">
    <property type="entry name" value="X8"/>
    <property type="match status" value="1"/>
</dbReference>
<evidence type="ECO:0000256" key="11">
    <source>
        <dbReference type="SAM" id="MobiDB-lite"/>
    </source>
</evidence>
<evidence type="ECO:0000256" key="1">
    <source>
        <dbReference type="ARBA" id="ARBA00004196"/>
    </source>
</evidence>
<feature type="chain" id="PRO_5041018880" description="1,3-beta-glucanosyltransferase" evidence="10">
    <location>
        <begin position="21"/>
        <end position="544"/>
    </location>
</feature>
<reference evidence="13" key="1">
    <citation type="submission" date="2022-07" db="EMBL/GenBank/DDBJ databases">
        <title>Phylogenomic reconstructions and comparative analyses of Kickxellomycotina fungi.</title>
        <authorList>
            <person name="Reynolds N.K."/>
            <person name="Stajich J.E."/>
            <person name="Barry K."/>
            <person name="Grigoriev I.V."/>
            <person name="Crous P."/>
            <person name="Smith M.E."/>
        </authorList>
    </citation>
    <scope>NUCLEOTIDE SEQUENCE</scope>
    <source>
        <strain evidence="13">IMI 214461</strain>
    </source>
</reference>
<dbReference type="GO" id="GO:0005886">
    <property type="term" value="C:plasma membrane"/>
    <property type="evidence" value="ECO:0007669"/>
    <property type="project" value="UniProtKB-SubCell"/>
</dbReference>
<dbReference type="AlphaFoldDB" id="A0A9W8BGG2"/>
<keyword evidence="4 10" id="KW-0336">GPI-anchor</keyword>
<feature type="region of interest" description="Disordered" evidence="11">
    <location>
        <begin position="455"/>
        <end position="522"/>
    </location>
</feature>
<dbReference type="GO" id="GO:0098552">
    <property type="term" value="C:side of membrane"/>
    <property type="evidence" value="ECO:0007669"/>
    <property type="project" value="UniProtKB-KW"/>
</dbReference>
<name>A0A9W8BGG2_9FUNG</name>
<dbReference type="Proteomes" id="UP001150907">
    <property type="component" value="Unassembled WGS sequence"/>
</dbReference>
<evidence type="ECO:0000256" key="4">
    <source>
        <dbReference type="ARBA" id="ARBA00022622"/>
    </source>
</evidence>
<feature type="signal peptide" evidence="10">
    <location>
        <begin position="1"/>
        <end position="20"/>
    </location>
</feature>
<dbReference type="GO" id="GO:0071970">
    <property type="term" value="P:fungal-type cell wall (1-&gt;3)-beta-D-glucan biosynthetic process"/>
    <property type="evidence" value="ECO:0007669"/>
    <property type="project" value="TreeGrafter"/>
</dbReference>
<comment type="caution">
    <text evidence="13">The sequence shown here is derived from an EMBL/GenBank/DDBJ whole genome shotgun (WGS) entry which is preliminary data.</text>
</comment>
<comment type="function">
    <text evidence="10">Splits internally a 1,3-beta-glucan molecule and transfers the newly generated reducing end (the donor) to the non-reducing end of another 1,3-beta-glucan molecule (the acceptor) forming a 1,3-beta linkage, resulting in the elongation of 1,3-beta-glucan chains in the cell wall.</text>
</comment>
<proteinExistence type="inferred from homology"/>
<dbReference type="OrthoDB" id="421038at2759"/>
<dbReference type="GO" id="GO:0031505">
    <property type="term" value="P:fungal-type cell wall organization"/>
    <property type="evidence" value="ECO:0007669"/>
    <property type="project" value="TreeGrafter"/>
</dbReference>
<dbReference type="Pfam" id="PF07983">
    <property type="entry name" value="X8"/>
    <property type="match status" value="1"/>
</dbReference>
<evidence type="ECO:0000256" key="6">
    <source>
        <dbReference type="ARBA" id="ARBA00023136"/>
    </source>
</evidence>
<dbReference type="Gene3D" id="3.20.20.80">
    <property type="entry name" value="Glycosidases"/>
    <property type="match status" value="1"/>
</dbReference>
<dbReference type="InterPro" id="IPR012946">
    <property type="entry name" value="X8"/>
</dbReference>
<evidence type="ECO:0000313" key="14">
    <source>
        <dbReference type="Proteomes" id="UP001150907"/>
    </source>
</evidence>
<gene>
    <name evidence="13" type="primary">gel4_1</name>
    <name evidence="13" type="ORF">H4R26_001481</name>
</gene>